<keyword evidence="3" id="KW-1185">Reference proteome</keyword>
<evidence type="ECO:0000313" key="2">
    <source>
        <dbReference type="EMBL" id="GIE05508.1"/>
    </source>
</evidence>
<name>A0ABQ3Z6P6_9ACTN</name>
<keyword evidence="1" id="KW-0732">Signal</keyword>
<evidence type="ECO:0000256" key="1">
    <source>
        <dbReference type="SAM" id="SignalP"/>
    </source>
</evidence>
<feature type="signal peptide" evidence="1">
    <location>
        <begin position="1"/>
        <end position="25"/>
    </location>
</feature>
<dbReference type="Proteomes" id="UP000637628">
    <property type="component" value="Unassembled WGS sequence"/>
</dbReference>
<comment type="caution">
    <text evidence="2">The sequence shown here is derived from an EMBL/GenBank/DDBJ whole genome shotgun (WGS) entry which is preliminary data.</text>
</comment>
<evidence type="ECO:0000313" key="3">
    <source>
        <dbReference type="Proteomes" id="UP000637628"/>
    </source>
</evidence>
<dbReference type="EMBL" id="BOML01000056">
    <property type="protein sequence ID" value="GIE05508.1"/>
    <property type="molecule type" value="Genomic_DNA"/>
</dbReference>
<protein>
    <recommendedName>
        <fullName evidence="4">Secreted protein</fullName>
    </recommendedName>
</protein>
<gene>
    <name evidence="2" type="ORF">Adu01nite_68580</name>
</gene>
<sequence length="85" mass="8699">MKRTIALALLAALALPVAVATPASAAVDCVALQAALDGYDIRITILQERLAEAGPAQKPGIIAQIKRLSALAAVIEQQLIAGNCP</sequence>
<accession>A0ABQ3Z6P6</accession>
<reference evidence="2 3" key="1">
    <citation type="submission" date="2021-01" db="EMBL/GenBank/DDBJ databases">
        <title>Whole genome shotgun sequence of Actinoplanes durhamensis NBRC 14914.</title>
        <authorList>
            <person name="Komaki H."/>
            <person name="Tamura T."/>
        </authorList>
    </citation>
    <scope>NUCLEOTIDE SEQUENCE [LARGE SCALE GENOMIC DNA]</scope>
    <source>
        <strain evidence="2 3">NBRC 14914</strain>
    </source>
</reference>
<evidence type="ECO:0008006" key="4">
    <source>
        <dbReference type="Google" id="ProtNLM"/>
    </source>
</evidence>
<organism evidence="2 3">
    <name type="scientific">Paractinoplanes durhamensis</name>
    <dbReference type="NCBI Taxonomy" id="113563"/>
    <lineage>
        <taxon>Bacteria</taxon>
        <taxon>Bacillati</taxon>
        <taxon>Actinomycetota</taxon>
        <taxon>Actinomycetes</taxon>
        <taxon>Micromonosporales</taxon>
        <taxon>Micromonosporaceae</taxon>
        <taxon>Paractinoplanes</taxon>
    </lineage>
</organism>
<proteinExistence type="predicted"/>
<feature type="chain" id="PRO_5046182551" description="Secreted protein" evidence="1">
    <location>
        <begin position="26"/>
        <end position="85"/>
    </location>
</feature>
<dbReference type="RefSeq" id="WP_203733299.1">
    <property type="nucleotide sequence ID" value="NZ_BAAATX010000018.1"/>
</dbReference>